<dbReference type="PANTHER" id="PTHR30535">
    <property type="entry name" value="VITAMIN B12-BINDING PROTEIN"/>
    <property type="match status" value="1"/>
</dbReference>
<dbReference type="EMBL" id="WNBM01000001">
    <property type="protein sequence ID" value="MTT75435.1"/>
    <property type="molecule type" value="Genomic_DNA"/>
</dbReference>
<dbReference type="Proteomes" id="UP000443070">
    <property type="component" value="Unassembled WGS sequence"/>
</dbReference>
<reference evidence="6 7" key="1">
    <citation type="journal article" date="2019" name="Nat. Med.">
        <title>A library of human gut bacterial isolates paired with longitudinal multiomics data enables mechanistic microbiome research.</title>
        <authorList>
            <person name="Poyet M."/>
            <person name="Groussin M."/>
            <person name="Gibbons S.M."/>
            <person name="Avila-Pacheco J."/>
            <person name="Jiang X."/>
            <person name="Kearney S.M."/>
            <person name="Perrotta A.R."/>
            <person name="Berdy B."/>
            <person name="Zhao S."/>
            <person name="Lieberman T.D."/>
            <person name="Swanson P.K."/>
            <person name="Smith M."/>
            <person name="Roesemann S."/>
            <person name="Alexander J.E."/>
            <person name="Rich S.A."/>
            <person name="Livny J."/>
            <person name="Vlamakis H."/>
            <person name="Clish C."/>
            <person name="Bullock K."/>
            <person name="Deik A."/>
            <person name="Scott J."/>
            <person name="Pierce K.A."/>
            <person name="Xavier R.J."/>
            <person name="Alm E.J."/>
        </authorList>
    </citation>
    <scope>NUCLEOTIDE SEQUENCE [LARGE SCALE GENOMIC DNA]</scope>
    <source>
        <strain evidence="4 7">BIOML-A13</strain>
        <strain evidence="5 6">BIOML-A3</strain>
    </source>
</reference>
<evidence type="ECO:0000259" key="3">
    <source>
        <dbReference type="PROSITE" id="PS50983"/>
    </source>
</evidence>
<keyword evidence="2" id="KW-0812">Transmembrane</keyword>
<dbReference type="Pfam" id="PF01497">
    <property type="entry name" value="Peripla_BP_2"/>
    <property type="match status" value="1"/>
</dbReference>
<dbReference type="GO" id="GO:0071281">
    <property type="term" value="P:cellular response to iron ion"/>
    <property type="evidence" value="ECO:0007669"/>
    <property type="project" value="TreeGrafter"/>
</dbReference>
<dbReference type="InterPro" id="IPR002491">
    <property type="entry name" value="ABC_transptr_periplasmic_BD"/>
</dbReference>
<dbReference type="EMBL" id="WNBW01000008">
    <property type="protein sequence ID" value="MTU04562.1"/>
    <property type="molecule type" value="Genomic_DNA"/>
</dbReference>
<evidence type="ECO:0000313" key="6">
    <source>
        <dbReference type="Proteomes" id="UP000443070"/>
    </source>
</evidence>
<dbReference type="OrthoDB" id="1632098at2"/>
<accession>A0A7X2XFE2</accession>
<name>A0A7X2XFE2_9FIRM</name>
<protein>
    <submittedName>
        <fullName evidence="4">ABC transporter substrate-binding protein</fullName>
    </submittedName>
</protein>
<dbReference type="PANTHER" id="PTHR30535:SF34">
    <property type="entry name" value="MOLYBDATE-BINDING PROTEIN MOLA"/>
    <property type="match status" value="1"/>
</dbReference>
<feature type="domain" description="Fe/B12 periplasmic-binding" evidence="3">
    <location>
        <begin position="67"/>
        <end position="329"/>
    </location>
</feature>
<evidence type="ECO:0000313" key="5">
    <source>
        <dbReference type="EMBL" id="MTU04562.1"/>
    </source>
</evidence>
<evidence type="ECO:0000256" key="2">
    <source>
        <dbReference type="SAM" id="Phobius"/>
    </source>
</evidence>
<dbReference type="PROSITE" id="PS50983">
    <property type="entry name" value="FE_B12_PBP"/>
    <property type="match status" value="1"/>
</dbReference>
<comment type="similarity">
    <text evidence="1">Belongs to the bacterial solute-binding protein 8 family.</text>
</comment>
<keyword evidence="6" id="KW-1185">Reference proteome</keyword>
<sequence>MIKKYLAKDENIIAKIICFILLVFVYNFCMGCSNQIEKNTENDKIGNKYSVTDSTGTVINFEKKPEKIVSLSISTDEILIDLVDSKRITAVTYLADDPEISNIVDRVKSIPNRAYGNSAEALLAMHPDIIIAADFFKQEMIQSLRDLGLKVYVYKTPNNMEEIKKAINDIAVLVGEPANAEKLIRQMDSKLKSVKNKVGSIKPSEQKRVVFIRSNGVFYRPESSFMDICRYANVKDATEDLHYTQSGILSQEEVVRLNPDAFVIPVWNYDGKHDPVQMKAEILSNPSYQTTKAGKNKNVIMLPAAHVLAVSQYTVNAVEDIAKAVYPENFN</sequence>
<dbReference type="RefSeq" id="WP_149877290.1">
    <property type="nucleotide sequence ID" value="NZ_WNBG01000007.1"/>
</dbReference>
<dbReference type="Proteomes" id="UP000484547">
    <property type="component" value="Unassembled WGS sequence"/>
</dbReference>
<dbReference type="Gene3D" id="3.40.50.1980">
    <property type="entry name" value="Nitrogenase molybdenum iron protein domain"/>
    <property type="match status" value="2"/>
</dbReference>
<dbReference type="SUPFAM" id="SSF53807">
    <property type="entry name" value="Helical backbone' metal receptor"/>
    <property type="match status" value="1"/>
</dbReference>
<evidence type="ECO:0000313" key="4">
    <source>
        <dbReference type="EMBL" id="MTT75435.1"/>
    </source>
</evidence>
<evidence type="ECO:0000256" key="1">
    <source>
        <dbReference type="ARBA" id="ARBA00008814"/>
    </source>
</evidence>
<proteinExistence type="inferred from homology"/>
<dbReference type="AlphaFoldDB" id="A0A7X2XFE2"/>
<organism evidence="4 7">
    <name type="scientific">Phascolarctobacterium faecium</name>
    <dbReference type="NCBI Taxonomy" id="33025"/>
    <lineage>
        <taxon>Bacteria</taxon>
        <taxon>Bacillati</taxon>
        <taxon>Bacillota</taxon>
        <taxon>Negativicutes</taxon>
        <taxon>Acidaminococcales</taxon>
        <taxon>Acidaminococcaceae</taxon>
        <taxon>Phascolarctobacterium</taxon>
    </lineage>
</organism>
<feature type="transmembrane region" description="Helical" evidence="2">
    <location>
        <begin position="12"/>
        <end position="28"/>
    </location>
</feature>
<evidence type="ECO:0000313" key="7">
    <source>
        <dbReference type="Proteomes" id="UP000484547"/>
    </source>
</evidence>
<keyword evidence="2" id="KW-0472">Membrane</keyword>
<comment type="caution">
    <text evidence="4">The sequence shown here is derived from an EMBL/GenBank/DDBJ whole genome shotgun (WGS) entry which is preliminary data.</text>
</comment>
<gene>
    <name evidence="4" type="ORF">GMD11_04000</name>
    <name evidence="5" type="ORF">GMD18_09145</name>
</gene>
<keyword evidence="2" id="KW-1133">Transmembrane helix</keyword>
<dbReference type="InterPro" id="IPR050902">
    <property type="entry name" value="ABC_Transporter_SBP"/>
</dbReference>